<keyword evidence="1" id="KW-1133">Transmembrane helix</keyword>
<evidence type="ECO:0000313" key="3">
    <source>
        <dbReference type="Proteomes" id="UP000187526"/>
    </source>
</evidence>
<dbReference type="EMBL" id="MTHD01000003">
    <property type="protein sequence ID" value="OMG53747.1"/>
    <property type="molecule type" value="Genomic_DNA"/>
</dbReference>
<evidence type="ECO:0000313" key="2">
    <source>
        <dbReference type="EMBL" id="OMG53747.1"/>
    </source>
</evidence>
<proteinExistence type="predicted"/>
<sequence length="161" mass="16432">MSSKQAQSGMTLVELIVAIVIISVGLAGVLAVFQTVVRGSADPLVSKQMLAIAEGMMEEITLKPYAGSAVVPAGCARAGFADVDDYNGYSSTGVCDLDGGAVAGLAGYNVAVAVTETGLNGVAQAKRISVTVTRGTETLNLVSWRTDWACTARNAAGECLD</sequence>
<gene>
    <name evidence="2" type="ORF">BJN45_09970</name>
</gene>
<dbReference type="STRING" id="418702.BJN45_09970"/>
<protein>
    <submittedName>
        <fullName evidence="2">Prepilin-type N-terminal cleavage/methylation domain-containing protein</fullName>
    </submittedName>
</protein>
<dbReference type="AlphaFoldDB" id="A0A1R1I4V3"/>
<dbReference type="RefSeq" id="WP_076094756.1">
    <property type="nucleotide sequence ID" value="NZ_MTHD01000003.1"/>
</dbReference>
<dbReference type="Gene3D" id="3.30.700.10">
    <property type="entry name" value="Glycoprotein, Type 4 Pilin"/>
    <property type="match status" value="1"/>
</dbReference>
<organism evidence="2 3">
    <name type="scientific">Azonexus hydrophilus</name>
    <dbReference type="NCBI Taxonomy" id="418702"/>
    <lineage>
        <taxon>Bacteria</taxon>
        <taxon>Pseudomonadati</taxon>
        <taxon>Pseudomonadota</taxon>
        <taxon>Betaproteobacteria</taxon>
        <taxon>Rhodocyclales</taxon>
        <taxon>Azonexaceae</taxon>
        <taxon>Azonexus</taxon>
    </lineage>
</organism>
<accession>A0A1R1I4V3</accession>
<reference evidence="2 3" key="1">
    <citation type="submission" date="2016-10" db="EMBL/GenBank/DDBJ databases">
        <title>Alkaliphiles isolated from bioreactors.</title>
        <authorList>
            <person name="Salah Z."/>
            <person name="Rout S.P."/>
            <person name="Humphreys P.N."/>
        </authorList>
    </citation>
    <scope>NUCLEOTIDE SEQUENCE [LARGE SCALE GENOMIC DNA]</scope>
    <source>
        <strain evidence="2 3">ZS02</strain>
    </source>
</reference>
<dbReference type="NCBIfam" id="TIGR02532">
    <property type="entry name" value="IV_pilin_GFxxxE"/>
    <property type="match status" value="1"/>
</dbReference>
<feature type="transmembrane region" description="Helical" evidence="1">
    <location>
        <begin position="12"/>
        <end position="33"/>
    </location>
</feature>
<comment type="caution">
    <text evidence="2">The sequence shown here is derived from an EMBL/GenBank/DDBJ whole genome shotgun (WGS) entry which is preliminary data.</text>
</comment>
<keyword evidence="1" id="KW-0812">Transmembrane</keyword>
<name>A0A1R1I4V3_9RHOO</name>
<keyword evidence="3" id="KW-1185">Reference proteome</keyword>
<dbReference type="Proteomes" id="UP000187526">
    <property type="component" value="Unassembled WGS sequence"/>
</dbReference>
<dbReference type="Pfam" id="PF07963">
    <property type="entry name" value="N_methyl"/>
    <property type="match status" value="1"/>
</dbReference>
<dbReference type="PROSITE" id="PS00409">
    <property type="entry name" value="PROKAR_NTER_METHYL"/>
    <property type="match status" value="1"/>
</dbReference>
<dbReference type="InterPro" id="IPR012902">
    <property type="entry name" value="N_methyl_site"/>
</dbReference>
<keyword evidence="1" id="KW-0472">Membrane</keyword>
<dbReference type="OrthoDB" id="8759523at2"/>
<evidence type="ECO:0000256" key="1">
    <source>
        <dbReference type="SAM" id="Phobius"/>
    </source>
</evidence>